<dbReference type="EMBL" id="JABAYA010000021">
    <property type="protein sequence ID" value="KAF7729869.1"/>
    <property type="molecule type" value="Genomic_DNA"/>
</dbReference>
<evidence type="ECO:0000256" key="1">
    <source>
        <dbReference type="SAM" id="MobiDB-lite"/>
    </source>
</evidence>
<feature type="region of interest" description="Disordered" evidence="1">
    <location>
        <begin position="1"/>
        <end position="32"/>
    </location>
</feature>
<organism evidence="2 3">
    <name type="scientific">Apophysomyces ossiformis</name>
    <dbReference type="NCBI Taxonomy" id="679940"/>
    <lineage>
        <taxon>Eukaryota</taxon>
        <taxon>Fungi</taxon>
        <taxon>Fungi incertae sedis</taxon>
        <taxon>Mucoromycota</taxon>
        <taxon>Mucoromycotina</taxon>
        <taxon>Mucoromycetes</taxon>
        <taxon>Mucorales</taxon>
        <taxon>Mucorineae</taxon>
        <taxon>Mucoraceae</taxon>
        <taxon>Apophysomyces</taxon>
    </lineage>
</organism>
<evidence type="ECO:0000313" key="2">
    <source>
        <dbReference type="EMBL" id="KAF7729869.1"/>
    </source>
</evidence>
<sequence>MASVLSALSLKRNRSASTTRTPPPEPVSKLSKLKSGWAKLTSLGLRGQDDKSKRGWDQRRYSLSVFTYCFRSEENLHPPPPKPAFAGDDFFERTRYKKSSLSQTKLDLKKPRTEDTNISQNAQTLPTLCTTPGWSDTKKQPLPSILVRQQPTSDEPVFTRQHRHTSSALSAPAFTQKSKLSSHIRHYSHVSYISSSNITVNSEDLTAKEFADIAGIKILSEDEDHLDDDHDDHKCCCCEGDDVANRTASSRSGRTTPQRYDLVEEESQLSVKSYCSMHSHDTRSCARKPKIWDNDFWRKPGEDTLAPPNDTKQTVGKRRSRASVHGQLPPLPSPGLEPPILHELRRMNTVSSEKLSNQDAQQLTVQSTSSRVIRKGRFEIHLEVTGGEQSEALDPNVVKPNEPQDVIEWKRKQKMLAKPIYNRCA</sequence>
<dbReference type="OrthoDB" id="2276091at2759"/>
<name>A0A8H7BZX2_9FUNG</name>
<proteinExistence type="predicted"/>
<evidence type="ECO:0000313" key="3">
    <source>
        <dbReference type="Proteomes" id="UP000605846"/>
    </source>
</evidence>
<comment type="caution">
    <text evidence="2">The sequence shown here is derived from an EMBL/GenBank/DDBJ whole genome shotgun (WGS) entry which is preliminary data.</text>
</comment>
<gene>
    <name evidence="2" type="ORF">EC973_003603</name>
</gene>
<reference evidence="2" key="1">
    <citation type="submission" date="2020-01" db="EMBL/GenBank/DDBJ databases">
        <title>Genome Sequencing of Three Apophysomyces-Like Fungal Strains Confirms a Novel Fungal Genus in the Mucoromycota with divergent Burkholderia-like Endosymbiotic Bacteria.</title>
        <authorList>
            <person name="Stajich J.E."/>
            <person name="Macias A.M."/>
            <person name="Carter-House D."/>
            <person name="Lovett B."/>
            <person name="Kasson L.R."/>
            <person name="Berry K."/>
            <person name="Grigoriev I."/>
            <person name="Chang Y."/>
            <person name="Spatafora J."/>
            <person name="Kasson M.T."/>
        </authorList>
    </citation>
    <scope>NUCLEOTIDE SEQUENCE</scope>
    <source>
        <strain evidence="2">NRRL A-21654</strain>
    </source>
</reference>
<protein>
    <submittedName>
        <fullName evidence="2">Uncharacterized protein</fullName>
    </submittedName>
</protein>
<feature type="region of interest" description="Disordered" evidence="1">
    <location>
        <begin position="297"/>
        <end position="338"/>
    </location>
</feature>
<dbReference type="AlphaFoldDB" id="A0A8H7BZX2"/>
<dbReference type="Proteomes" id="UP000605846">
    <property type="component" value="Unassembled WGS sequence"/>
</dbReference>
<keyword evidence="3" id="KW-1185">Reference proteome</keyword>
<accession>A0A8H7BZX2</accession>